<protein>
    <recommendedName>
        <fullName evidence="3">SHSP domain-containing protein</fullName>
    </recommendedName>
</protein>
<organism evidence="1 2">
    <name type="scientific">Ceratobasidium theobromae</name>
    <dbReference type="NCBI Taxonomy" id="1582974"/>
    <lineage>
        <taxon>Eukaryota</taxon>
        <taxon>Fungi</taxon>
        <taxon>Dikarya</taxon>
        <taxon>Basidiomycota</taxon>
        <taxon>Agaricomycotina</taxon>
        <taxon>Agaricomycetes</taxon>
        <taxon>Cantharellales</taxon>
        <taxon>Ceratobasidiaceae</taxon>
        <taxon>Ceratobasidium</taxon>
    </lineage>
</organism>
<reference evidence="1 2" key="1">
    <citation type="journal article" date="2019" name="Fungal Biol. Biotechnol.">
        <title>Draft genome sequence of fastidious pathogen Ceratobasidium theobromae, which causes vascular-streak dieback in Theobroma cacao.</title>
        <authorList>
            <person name="Ali S.S."/>
            <person name="Asman A."/>
            <person name="Shao J."/>
            <person name="Firmansyah A.P."/>
            <person name="Susilo A.W."/>
            <person name="Rosmana A."/>
            <person name="McMahon P."/>
            <person name="Junaid M."/>
            <person name="Guest D."/>
            <person name="Kheng T.Y."/>
            <person name="Meinhardt L.W."/>
            <person name="Bailey B.A."/>
        </authorList>
    </citation>
    <scope>NUCLEOTIDE SEQUENCE [LARGE SCALE GENOMIC DNA]</scope>
    <source>
        <strain evidence="1 2">CT2</strain>
    </source>
</reference>
<sequence>MYKSDRRNPIALSTFEDILEETMSLPRNIFSDFAPLFRLAEDPRTHAPSNSQNSTNCHHRQAVMEVSEEDKAFVLRAELPGVQK</sequence>
<dbReference type="OrthoDB" id="1431247at2759"/>
<dbReference type="AlphaFoldDB" id="A0A5N5QNQ1"/>
<gene>
    <name evidence="1" type="ORF">CTheo_3232</name>
</gene>
<accession>A0A5N5QNQ1</accession>
<comment type="caution">
    <text evidence="1">The sequence shown here is derived from an EMBL/GenBank/DDBJ whole genome shotgun (WGS) entry which is preliminary data.</text>
</comment>
<name>A0A5N5QNQ1_9AGAM</name>
<evidence type="ECO:0000313" key="1">
    <source>
        <dbReference type="EMBL" id="KAB5593314.1"/>
    </source>
</evidence>
<keyword evidence="2" id="KW-1185">Reference proteome</keyword>
<dbReference type="Proteomes" id="UP000383932">
    <property type="component" value="Unassembled WGS sequence"/>
</dbReference>
<dbReference type="EMBL" id="SSOP01000040">
    <property type="protein sequence ID" value="KAB5593314.1"/>
    <property type="molecule type" value="Genomic_DNA"/>
</dbReference>
<evidence type="ECO:0000313" key="2">
    <source>
        <dbReference type="Proteomes" id="UP000383932"/>
    </source>
</evidence>
<proteinExistence type="predicted"/>
<evidence type="ECO:0008006" key="3">
    <source>
        <dbReference type="Google" id="ProtNLM"/>
    </source>
</evidence>